<dbReference type="EMBL" id="CDMZ01001152">
    <property type="protein sequence ID" value="CEM28184.1"/>
    <property type="molecule type" value="Genomic_DNA"/>
</dbReference>
<name>A0A0G4GF95_9ALVE</name>
<accession>A0A0G4GF95</accession>
<sequence>MRLPEEILCHGSLGRDQESLESACSRELVSQFVLENPVDLQAEGACEQGSGQGSEGCLAPAFCGPSRRSYPGPQPLLRCRPLVLRLPLLLPMYPTRLLLLLFLPMPSVVFVRDVSIRSFFEPVADKQAKLQKEAEREQKKRESRWRHRRDGTRKGDSGRGLLGNQRNS</sequence>
<evidence type="ECO:0000313" key="2">
    <source>
        <dbReference type="EMBL" id="CEM28184.1"/>
    </source>
</evidence>
<proteinExistence type="predicted"/>
<dbReference type="AlphaFoldDB" id="A0A0G4GF95"/>
<feature type="compositionally biased region" description="Basic and acidic residues" evidence="1">
    <location>
        <begin position="130"/>
        <end position="140"/>
    </location>
</feature>
<gene>
    <name evidence="2" type="ORF">Cvel_21618</name>
</gene>
<feature type="region of interest" description="Disordered" evidence="1">
    <location>
        <begin position="130"/>
        <end position="168"/>
    </location>
</feature>
<protein>
    <submittedName>
        <fullName evidence="2">Uncharacterized protein</fullName>
    </submittedName>
</protein>
<evidence type="ECO:0000256" key="1">
    <source>
        <dbReference type="SAM" id="MobiDB-lite"/>
    </source>
</evidence>
<dbReference type="VEuPathDB" id="CryptoDB:Cvel_21618"/>
<organism evidence="2">
    <name type="scientific">Chromera velia CCMP2878</name>
    <dbReference type="NCBI Taxonomy" id="1169474"/>
    <lineage>
        <taxon>Eukaryota</taxon>
        <taxon>Sar</taxon>
        <taxon>Alveolata</taxon>
        <taxon>Colpodellida</taxon>
        <taxon>Chromeraceae</taxon>
        <taxon>Chromera</taxon>
    </lineage>
</organism>
<feature type="compositionally biased region" description="Basic residues" evidence="1">
    <location>
        <begin position="141"/>
        <end position="151"/>
    </location>
</feature>
<reference evidence="2" key="1">
    <citation type="submission" date="2014-11" db="EMBL/GenBank/DDBJ databases">
        <authorList>
            <person name="Otto D Thomas"/>
            <person name="Naeem Raeece"/>
        </authorList>
    </citation>
    <scope>NUCLEOTIDE SEQUENCE</scope>
</reference>